<protein>
    <submittedName>
        <fullName evidence="3">Terminase small subunit</fullName>
    </submittedName>
</protein>
<dbReference type="GO" id="GO:0051276">
    <property type="term" value="P:chromosome organization"/>
    <property type="evidence" value="ECO:0007669"/>
    <property type="project" value="InterPro"/>
</dbReference>
<dbReference type="Proteomes" id="UP001222377">
    <property type="component" value="Unassembled WGS sequence"/>
</dbReference>
<keyword evidence="2" id="KW-0231">Viral genome packaging</keyword>
<reference evidence="3" key="1">
    <citation type="submission" date="2023-02" db="EMBL/GenBank/DDBJ databases">
        <title>Draft Whole-Genome Sequences of Bacillus Strains of Potential Probiotic for Poultry.</title>
        <authorList>
            <person name="Ma L.M."/>
            <person name="Lopez-Guerra N."/>
            <person name="Zhang G."/>
        </authorList>
    </citation>
    <scope>NUCLEOTIDE SEQUENCE</scope>
    <source>
        <strain evidence="3">OSU1013-24</strain>
    </source>
</reference>
<name>A0AAP3YFW4_BACAM</name>
<dbReference type="InterPro" id="IPR052404">
    <property type="entry name" value="SPP1-like_terminase"/>
</dbReference>
<proteinExistence type="predicted"/>
<sequence>MRVRITKGSSWYEKFVGNAYELINVDTSSSCFIVKTWRETDTDIILDPLPVRFEDSEVVEEGESEKKEVSFLKDKHRLFCYYYLTGHNATQSAINAGYSGKSAHVTGHRLAKKPQIAKVINKVKLDFHNFIADKLDISSCFEDESLYLERDYFVKAMDELIEATEEPVIDKLAVESLI</sequence>
<comment type="caution">
    <text evidence="3">The sequence shown here is derived from an EMBL/GenBank/DDBJ whole genome shotgun (WGS) entry which is preliminary data.</text>
</comment>
<gene>
    <name evidence="3" type="ORF">PV946_13915</name>
</gene>
<dbReference type="InterPro" id="IPR005335">
    <property type="entry name" value="Terminase_ssu"/>
</dbReference>
<dbReference type="EMBL" id="JARKHX010000004">
    <property type="protein sequence ID" value="MDF4194851.1"/>
    <property type="molecule type" value="Genomic_DNA"/>
</dbReference>
<dbReference type="AlphaFoldDB" id="A0AAP3YFW4"/>
<dbReference type="Pfam" id="PF03592">
    <property type="entry name" value="Terminase_2"/>
    <property type="match status" value="1"/>
</dbReference>
<evidence type="ECO:0000256" key="1">
    <source>
        <dbReference type="ARBA" id="ARBA00022612"/>
    </source>
</evidence>
<evidence type="ECO:0000313" key="4">
    <source>
        <dbReference type="Proteomes" id="UP001222377"/>
    </source>
</evidence>
<evidence type="ECO:0000313" key="3">
    <source>
        <dbReference type="EMBL" id="MDF4194851.1"/>
    </source>
</evidence>
<dbReference type="PANTHER" id="PTHR41328">
    <property type="entry name" value="TERMINASE SMALL SUBUNIT-RELATED"/>
    <property type="match status" value="1"/>
</dbReference>
<keyword evidence="1" id="KW-1188">Viral release from host cell</keyword>
<accession>A0AAP3YFW4</accession>
<dbReference type="InterPro" id="IPR038713">
    <property type="entry name" value="Terminase_Gp1_N_sf"/>
</dbReference>
<dbReference type="Gene3D" id="1.10.10.1400">
    <property type="entry name" value="Terminase, small subunit, N-terminal DNA-binding domain, HTH motif"/>
    <property type="match status" value="1"/>
</dbReference>
<dbReference type="PANTHER" id="PTHR41328:SF3">
    <property type="entry name" value="PBSX PHAGE TERMINASE SMALL SUBUNIT"/>
    <property type="match status" value="1"/>
</dbReference>
<organism evidence="3 4">
    <name type="scientific">Bacillus amyloliquefaciens</name>
    <name type="common">Bacillus velezensis</name>
    <dbReference type="NCBI Taxonomy" id="1390"/>
    <lineage>
        <taxon>Bacteria</taxon>
        <taxon>Bacillati</taxon>
        <taxon>Bacillota</taxon>
        <taxon>Bacilli</taxon>
        <taxon>Bacillales</taxon>
        <taxon>Bacillaceae</taxon>
        <taxon>Bacillus</taxon>
        <taxon>Bacillus amyloliquefaciens group</taxon>
    </lineage>
</organism>
<evidence type="ECO:0000256" key="2">
    <source>
        <dbReference type="ARBA" id="ARBA00023219"/>
    </source>
</evidence>
<dbReference type="RefSeq" id="WP_276351199.1">
    <property type="nucleotide sequence ID" value="NZ_JARKHX010000004.1"/>
</dbReference>